<dbReference type="PIRSF" id="PIRSF017393">
    <property type="entry name" value="MTase_SAV2177"/>
    <property type="match status" value="1"/>
</dbReference>
<dbReference type="GO" id="GO:0008168">
    <property type="term" value="F:methyltransferase activity"/>
    <property type="evidence" value="ECO:0007669"/>
    <property type="project" value="UniProtKB-KW"/>
</dbReference>
<dbReference type="GO" id="GO:0032259">
    <property type="term" value="P:methylation"/>
    <property type="evidence" value="ECO:0007669"/>
    <property type="project" value="UniProtKB-KW"/>
</dbReference>
<dbReference type="Proteomes" id="UP001597097">
    <property type="component" value="Unassembled WGS sequence"/>
</dbReference>
<name>A0ABW4GLT1_9ACTN</name>
<keyword evidence="1" id="KW-0489">Methyltransferase</keyword>
<comment type="caution">
    <text evidence="1">The sequence shown here is derived from an EMBL/GenBank/DDBJ whole genome shotgun (WGS) entry which is preliminary data.</text>
</comment>
<keyword evidence="2" id="KW-1185">Reference proteome</keyword>
<evidence type="ECO:0000313" key="2">
    <source>
        <dbReference type="Proteomes" id="UP001597097"/>
    </source>
</evidence>
<reference evidence="2" key="1">
    <citation type="journal article" date="2019" name="Int. J. Syst. Evol. Microbiol.">
        <title>The Global Catalogue of Microorganisms (GCM) 10K type strain sequencing project: providing services to taxonomists for standard genome sequencing and annotation.</title>
        <authorList>
            <consortium name="The Broad Institute Genomics Platform"/>
            <consortium name="The Broad Institute Genome Sequencing Center for Infectious Disease"/>
            <person name="Wu L."/>
            <person name="Ma J."/>
        </authorList>
    </citation>
    <scope>NUCLEOTIDE SEQUENCE [LARGE SCALE GENOMIC DNA]</scope>
    <source>
        <strain evidence="2">CGMCC 1.15399</strain>
    </source>
</reference>
<dbReference type="RefSeq" id="WP_219536115.1">
    <property type="nucleotide sequence ID" value="NZ_JAHKRM010000028.1"/>
</dbReference>
<keyword evidence="1" id="KW-0808">Transferase</keyword>
<evidence type="ECO:0000313" key="1">
    <source>
        <dbReference type="EMBL" id="MFD1543236.1"/>
    </source>
</evidence>
<dbReference type="InterPro" id="IPR006764">
    <property type="entry name" value="SAM_dep_MeTrfase_SAV2177_type"/>
</dbReference>
<dbReference type="EC" id="2.1.1.-" evidence="1"/>
<dbReference type="EMBL" id="JBHUCM010000038">
    <property type="protein sequence ID" value="MFD1543236.1"/>
    <property type="molecule type" value="Genomic_DNA"/>
</dbReference>
<proteinExistence type="predicted"/>
<organism evidence="1 2">
    <name type="scientific">Nonomuraea guangzhouensis</name>
    <dbReference type="NCBI Taxonomy" id="1291555"/>
    <lineage>
        <taxon>Bacteria</taxon>
        <taxon>Bacillati</taxon>
        <taxon>Actinomycetota</taxon>
        <taxon>Actinomycetes</taxon>
        <taxon>Streptosporangiales</taxon>
        <taxon>Streptosporangiaceae</taxon>
        <taxon>Nonomuraea</taxon>
    </lineage>
</organism>
<sequence>MSDEPSQTDPALPSKIDATQPHQARVWNYWLGGKDNYPVDREHAEQLRQIYPGMEDIARHARAFLGRAVRYLAEEAGIRQFLDIGTGLPTVDNTHEVAQRVDPACRIVYVDNDPLVLVHAQALLTSDPRGTCDYIEADVRDPDTILDYAAKTLDLNQPTALMMLGVMGTIFDDDQAHALTRQLLDALPSGSYLVFEDGTNTIKPDAAAEAGRLHDEEQSYSYRLRTPEEIAHFFDGLELVDPGVVSVSRWRVEAAVFGVPDEVDAFCAVARKP</sequence>
<dbReference type="Pfam" id="PF04672">
    <property type="entry name" value="Methyltransf_19"/>
    <property type="match status" value="1"/>
</dbReference>
<accession>A0ABW4GLT1</accession>
<gene>
    <name evidence="1" type="ORF">ACFSJ0_39740</name>
</gene>
<protein>
    <submittedName>
        <fullName evidence="1">SAM-dependent methyltransferase</fullName>
        <ecNumber evidence="1">2.1.1.-</ecNumber>
    </submittedName>
</protein>